<evidence type="ECO:0000256" key="4">
    <source>
        <dbReference type="PROSITE-ProRule" id="PRU00335"/>
    </source>
</evidence>
<reference evidence="6 7" key="1">
    <citation type="submission" date="2023-07" db="EMBL/GenBank/DDBJ databases">
        <title>Sorghum-associated microbial communities from plants grown in Nebraska, USA.</title>
        <authorList>
            <person name="Schachtman D."/>
        </authorList>
    </citation>
    <scope>NUCLEOTIDE SEQUENCE [LARGE SCALE GENOMIC DNA]</scope>
    <source>
        <strain evidence="6 7">BE240</strain>
    </source>
</reference>
<evidence type="ECO:0000259" key="5">
    <source>
        <dbReference type="PROSITE" id="PS50977"/>
    </source>
</evidence>
<evidence type="ECO:0000256" key="1">
    <source>
        <dbReference type="ARBA" id="ARBA00023015"/>
    </source>
</evidence>
<gene>
    <name evidence="6" type="ORF">J2X09_003486</name>
</gene>
<evidence type="ECO:0000256" key="3">
    <source>
        <dbReference type="ARBA" id="ARBA00023163"/>
    </source>
</evidence>
<name>A0ABU1VE42_9BURK</name>
<dbReference type="InterPro" id="IPR036271">
    <property type="entry name" value="Tet_transcr_reg_TetR-rel_C_sf"/>
</dbReference>
<feature type="domain" description="HTH tetR-type" evidence="5">
    <location>
        <begin position="2"/>
        <end position="62"/>
    </location>
</feature>
<dbReference type="Pfam" id="PF21993">
    <property type="entry name" value="TetR_C_13_2"/>
    <property type="match status" value="1"/>
</dbReference>
<dbReference type="SUPFAM" id="SSF46689">
    <property type="entry name" value="Homeodomain-like"/>
    <property type="match status" value="1"/>
</dbReference>
<dbReference type="Proteomes" id="UP001265550">
    <property type="component" value="Unassembled WGS sequence"/>
</dbReference>
<evidence type="ECO:0000313" key="6">
    <source>
        <dbReference type="EMBL" id="MDR7095734.1"/>
    </source>
</evidence>
<dbReference type="Gene3D" id="1.10.357.10">
    <property type="entry name" value="Tetracycline Repressor, domain 2"/>
    <property type="match status" value="1"/>
</dbReference>
<feature type="DNA-binding region" description="H-T-H motif" evidence="4">
    <location>
        <begin position="25"/>
        <end position="44"/>
    </location>
</feature>
<keyword evidence="7" id="KW-1185">Reference proteome</keyword>
<dbReference type="InterPro" id="IPR009057">
    <property type="entry name" value="Homeodomain-like_sf"/>
</dbReference>
<dbReference type="PANTHER" id="PTHR47506">
    <property type="entry name" value="TRANSCRIPTIONAL REGULATORY PROTEIN"/>
    <property type="match status" value="1"/>
</dbReference>
<protein>
    <submittedName>
        <fullName evidence="6">AcrR family transcriptional regulator</fullName>
    </submittedName>
</protein>
<dbReference type="SUPFAM" id="SSF48498">
    <property type="entry name" value="Tetracyclin repressor-like, C-terminal domain"/>
    <property type="match status" value="1"/>
</dbReference>
<sequence>MTRTREQIIDAADQLFYEQGFEHTSFSNIADTVKISRGNFYHHFKTKDDILQAVIDSRLTRTRQMLAQWEQDSATPQARIVAFIDILIRNRAEIMRHGCPVGTLCTELAKLDHGARESANQIMTLFRDWLREQFKAMGCPRDADIKALHLLARTQGVATLAQAFGDEAFIRHEVEQMRQWLAQCTPDSNHHRPPRKA</sequence>
<dbReference type="InterPro" id="IPR001647">
    <property type="entry name" value="HTH_TetR"/>
</dbReference>
<dbReference type="RefSeq" id="WP_204732090.1">
    <property type="nucleotide sequence ID" value="NZ_JAVDWE010000010.1"/>
</dbReference>
<proteinExistence type="predicted"/>
<evidence type="ECO:0000313" key="7">
    <source>
        <dbReference type="Proteomes" id="UP001265550"/>
    </source>
</evidence>
<comment type="caution">
    <text evidence="6">The sequence shown here is derived from an EMBL/GenBank/DDBJ whole genome shotgun (WGS) entry which is preliminary data.</text>
</comment>
<evidence type="ECO:0000256" key="2">
    <source>
        <dbReference type="ARBA" id="ARBA00023125"/>
    </source>
</evidence>
<keyword evidence="2 4" id="KW-0238">DNA-binding</keyword>
<dbReference type="PROSITE" id="PS50977">
    <property type="entry name" value="HTH_TETR_2"/>
    <property type="match status" value="1"/>
</dbReference>
<organism evidence="6 7">
    <name type="scientific">Hydrogenophaga laconesensis</name>
    <dbReference type="NCBI Taxonomy" id="1805971"/>
    <lineage>
        <taxon>Bacteria</taxon>
        <taxon>Pseudomonadati</taxon>
        <taxon>Pseudomonadota</taxon>
        <taxon>Betaproteobacteria</taxon>
        <taxon>Burkholderiales</taxon>
        <taxon>Comamonadaceae</taxon>
        <taxon>Hydrogenophaga</taxon>
    </lineage>
</organism>
<keyword evidence="1" id="KW-0805">Transcription regulation</keyword>
<dbReference type="PRINTS" id="PR00455">
    <property type="entry name" value="HTHTETR"/>
</dbReference>
<dbReference type="PANTHER" id="PTHR47506:SF1">
    <property type="entry name" value="HTH-TYPE TRANSCRIPTIONAL REGULATOR YJDC"/>
    <property type="match status" value="1"/>
</dbReference>
<dbReference type="Pfam" id="PF00440">
    <property type="entry name" value="TetR_N"/>
    <property type="match status" value="1"/>
</dbReference>
<dbReference type="EMBL" id="JAVDWE010000010">
    <property type="protein sequence ID" value="MDR7095734.1"/>
    <property type="molecule type" value="Genomic_DNA"/>
</dbReference>
<keyword evidence="3" id="KW-0804">Transcription</keyword>
<accession>A0ABU1VE42</accession>
<dbReference type="InterPro" id="IPR054156">
    <property type="entry name" value="YxaF_TetR_C"/>
</dbReference>